<dbReference type="AlphaFoldDB" id="A0A5M6ISD9"/>
<feature type="chain" id="PRO_5024451879" evidence="1">
    <location>
        <begin position="23"/>
        <end position="66"/>
    </location>
</feature>
<evidence type="ECO:0000313" key="3">
    <source>
        <dbReference type="Proteomes" id="UP000325255"/>
    </source>
</evidence>
<comment type="caution">
    <text evidence="2">The sequence shown here is derived from an EMBL/GenBank/DDBJ whole genome shotgun (WGS) entry which is preliminary data.</text>
</comment>
<evidence type="ECO:0000256" key="1">
    <source>
        <dbReference type="SAM" id="SignalP"/>
    </source>
</evidence>
<evidence type="ECO:0000313" key="2">
    <source>
        <dbReference type="EMBL" id="KAA5611224.1"/>
    </source>
</evidence>
<feature type="signal peptide" evidence="1">
    <location>
        <begin position="1"/>
        <end position="22"/>
    </location>
</feature>
<organism evidence="2 3">
    <name type="scientific">Rhodovastum atsumiense</name>
    <dbReference type="NCBI Taxonomy" id="504468"/>
    <lineage>
        <taxon>Bacteria</taxon>
        <taxon>Pseudomonadati</taxon>
        <taxon>Pseudomonadota</taxon>
        <taxon>Alphaproteobacteria</taxon>
        <taxon>Acetobacterales</taxon>
        <taxon>Acetobacteraceae</taxon>
        <taxon>Rhodovastum</taxon>
    </lineage>
</organism>
<keyword evidence="3" id="KW-1185">Reference proteome</keyword>
<name>A0A5M6ISD9_9PROT</name>
<protein>
    <submittedName>
        <fullName evidence="2">Uncharacterized protein</fullName>
    </submittedName>
</protein>
<accession>A0A5M6ISD9</accession>
<reference evidence="2 3" key="1">
    <citation type="submission" date="2019-09" db="EMBL/GenBank/DDBJ databases">
        <title>Genome sequence of Rhodovastum atsumiense, a diverse member of the Acetobacteraceae family of non-sulfur purple photosynthetic bacteria.</title>
        <authorList>
            <person name="Meyer T."/>
            <person name="Kyndt J."/>
        </authorList>
    </citation>
    <scope>NUCLEOTIDE SEQUENCE [LARGE SCALE GENOMIC DNA]</scope>
    <source>
        <strain evidence="2 3">DSM 21279</strain>
    </source>
</reference>
<dbReference type="RefSeq" id="WP_150041787.1">
    <property type="nucleotide sequence ID" value="NZ_OW485601.1"/>
</dbReference>
<proteinExistence type="predicted"/>
<keyword evidence="1" id="KW-0732">Signal</keyword>
<dbReference type="Proteomes" id="UP000325255">
    <property type="component" value="Unassembled WGS sequence"/>
</dbReference>
<gene>
    <name evidence="2" type="ORF">F1189_15765</name>
</gene>
<dbReference type="EMBL" id="VWPK01000023">
    <property type="protein sequence ID" value="KAA5611224.1"/>
    <property type="molecule type" value="Genomic_DNA"/>
</dbReference>
<sequence length="66" mass="6780">MKTLLLASATAFALFADAPSFADAWTLHHLGRGGNAVPAVASVAVTQDLLADGGDFVVTNEPRQIA</sequence>